<keyword evidence="2" id="KW-1133">Transmembrane helix</keyword>
<name>A0AAW2WRD7_9LAMI</name>
<dbReference type="InterPro" id="IPR023298">
    <property type="entry name" value="ATPase_P-typ_TM_dom_sf"/>
</dbReference>
<feature type="transmembrane region" description="Helical" evidence="2">
    <location>
        <begin position="303"/>
        <end position="323"/>
    </location>
</feature>
<evidence type="ECO:0000256" key="2">
    <source>
        <dbReference type="SAM" id="Phobius"/>
    </source>
</evidence>
<dbReference type="SUPFAM" id="SSF81653">
    <property type="entry name" value="Calcium ATPase, transduction domain A"/>
    <property type="match status" value="1"/>
</dbReference>
<protein>
    <submittedName>
        <fullName evidence="4">Calcium-transporting ATPase 13, plasma membrane-type</fullName>
    </submittedName>
</protein>
<evidence type="ECO:0000313" key="4">
    <source>
        <dbReference type="EMBL" id="KAL0443296.1"/>
    </source>
</evidence>
<dbReference type="Pfam" id="PF00122">
    <property type="entry name" value="E1-E2_ATPase"/>
    <property type="match status" value="1"/>
</dbReference>
<reference evidence="4" key="1">
    <citation type="submission" date="2020-06" db="EMBL/GenBank/DDBJ databases">
        <authorList>
            <person name="Li T."/>
            <person name="Hu X."/>
            <person name="Zhang T."/>
            <person name="Song X."/>
            <person name="Zhang H."/>
            <person name="Dai N."/>
            <person name="Sheng W."/>
            <person name="Hou X."/>
            <person name="Wei L."/>
        </authorList>
    </citation>
    <scope>NUCLEOTIDE SEQUENCE</scope>
    <source>
        <strain evidence="4">KEN1</strain>
        <tissue evidence="4">Leaf</tissue>
    </source>
</reference>
<feature type="transmembrane region" description="Helical" evidence="2">
    <location>
        <begin position="145"/>
        <end position="165"/>
    </location>
</feature>
<dbReference type="InterPro" id="IPR008250">
    <property type="entry name" value="ATPase_P-typ_transduc_dom_A_sf"/>
</dbReference>
<keyword evidence="2" id="KW-0812">Transmembrane</keyword>
<dbReference type="AlphaFoldDB" id="A0AAW2WRD7"/>
<keyword evidence="2" id="KW-0472">Membrane</keyword>
<dbReference type="Gene3D" id="1.20.1110.10">
    <property type="entry name" value="Calcium-transporting ATPase, transmembrane domain"/>
    <property type="match status" value="1"/>
</dbReference>
<keyword evidence="1" id="KW-0460">Magnesium</keyword>
<dbReference type="GO" id="GO:0005388">
    <property type="term" value="F:P-type calcium transporter activity"/>
    <property type="evidence" value="ECO:0007669"/>
    <property type="project" value="TreeGrafter"/>
</dbReference>
<dbReference type="EMBL" id="JACGWN010000007">
    <property type="protein sequence ID" value="KAL0443296.1"/>
    <property type="molecule type" value="Genomic_DNA"/>
</dbReference>
<feature type="domain" description="P-type ATPase A" evidence="3">
    <location>
        <begin position="180"/>
        <end position="274"/>
    </location>
</feature>
<dbReference type="PANTHER" id="PTHR24093:SF432">
    <property type="entry name" value="CALCIUM-TRANSPORTING ATPASE 12, PLASMA MEMBRANE-TYPE-LIKE"/>
    <property type="match status" value="1"/>
</dbReference>
<evidence type="ECO:0000256" key="1">
    <source>
        <dbReference type="ARBA" id="ARBA00022842"/>
    </source>
</evidence>
<proteinExistence type="predicted"/>
<dbReference type="SUPFAM" id="SSF81665">
    <property type="entry name" value="Calcium ATPase, transmembrane domain M"/>
    <property type="match status" value="1"/>
</dbReference>
<sequence>MHSHGARHEPITSTLLISRNELQHHQLGGPEEYFFISPERLAEIVEVNLHTDSLQLCGGIGGIVSALRTNIDTGIIGDQRDLHFRTKVFGSNVITLSCEIFTQSLKQLLLDACKDSAIILLLCCAAISLAIGIKRNGIEEGLTDGMFIFLNISLVISGGAIFRYFKGRWMIKNSLNQHKKILRVVRNGKMQKITESQVVVGDTVYLKSGDEVPTDGIFIDGYSFQLNEGVGQKGSNCSSYPSLFTGAKVVKGHCRMLVTSVGENTERNRLIRSIALIQQNDHQRPKAELLDAIEKTNSKLENILLSLTLILLILQLVRCFVWRQDHKTDDGDHNLDSNGVKGTFEDLMDESIKLMKKERSSQTKGLVTMLCVLLFARRDGLPLAIFTSLLYAANKMKFRGAIV</sequence>
<reference evidence="4" key="2">
    <citation type="journal article" date="2024" name="Plant">
        <title>Genomic evolution and insights into agronomic trait innovations of Sesamum species.</title>
        <authorList>
            <person name="Miao H."/>
            <person name="Wang L."/>
            <person name="Qu L."/>
            <person name="Liu H."/>
            <person name="Sun Y."/>
            <person name="Le M."/>
            <person name="Wang Q."/>
            <person name="Wei S."/>
            <person name="Zheng Y."/>
            <person name="Lin W."/>
            <person name="Duan Y."/>
            <person name="Cao H."/>
            <person name="Xiong S."/>
            <person name="Wang X."/>
            <person name="Wei L."/>
            <person name="Li C."/>
            <person name="Ma Q."/>
            <person name="Ju M."/>
            <person name="Zhao R."/>
            <person name="Li G."/>
            <person name="Mu C."/>
            <person name="Tian Q."/>
            <person name="Mei H."/>
            <person name="Zhang T."/>
            <person name="Gao T."/>
            <person name="Zhang H."/>
        </authorList>
    </citation>
    <scope>NUCLEOTIDE SEQUENCE</scope>
    <source>
        <strain evidence="4">KEN1</strain>
    </source>
</reference>
<comment type="caution">
    <text evidence="4">The sequence shown here is derived from an EMBL/GenBank/DDBJ whole genome shotgun (WGS) entry which is preliminary data.</text>
</comment>
<dbReference type="PANTHER" id="PTHR24093">
    <property type="entry name" value="CATION TRANSPORTING ATPASE"/>
    <property type="match status" value="1"/>
</dbReference>
<accession>A0AAW2WRD7</accession>
<dbReference type="GO" id="GO:0005886">
    <property type="term" value="C:plasma membrane"/>
    <property type="evidence" value="ECO:0007669"/>
    <property type="project" value="TreeGrafter"/>
</dbReference>
<feature type="transmembrane region" description="Helical" evidence="2">
    <location>
        <begin position="116"/>
        <end position="133"/>
    </location>
</feature>
<evidence type="ECO:0000259" key="3">
    <source>
        <dbReference type="Pfam" id="PF00122"/>
    </source>
</evidence>
<organism evidence="4">
    <name type="scientific">Sesamum latifolium</name>
    <dbReference type="NCBI Taxonomy" id="2727402"/>
    <lineage>
        <taxon>Eukaryota</taxon>
        <taxon>Viridiplantae</taxon>
        <taxon>Streptophyta</taxon>
        <taxon>Embryophyta</taxon>
        <taxon>Tracheophyta</taxon>
        <taxon>Spermatophyta</taxon>
        <taxon>Magnoliopsida</taxon>
        <taxon>eudicotyledons</taxon>
        <taxon>Gunneridae</taxon>
        <taxon>Pentapetalae</taxon>
        <taxon>asterids</taxon>
        <taxon>lamiids</taxon>
        <taxon>Lamiales</taxon>
        <taxon>Pedaliaceae</taxon>
        <taxon>Sesamum</taxon>
    </lineage>
</organism>
<dbReference type="InterPro" id="IPR059000">
    <property type="entry name" value="ATPase_P-type_domA"/>
</dbReference>
<gene>
    <name evidence="4" type="ORF">Slati_2052300</name>
</gene>